<evidence type="ECO:0000313" key="15">
    <source>
        <dbReference type="Proteomes" id="UP001431209"/>
    </source>
</evidence>
<feature type="transmembrane region" description="Helical" evidence="11">
    <location>
        <begin position="299"/>
        <end position="319"/>
    </location>
</feature>
<dbReference type="InterPro" id="IPR050173">
    <property type="entry name" value="ABC_transporter_C-like"/>
</dbReference>
<dbReference type="InterPro" id="IPR027417">
    <property type="entry name" value="P-loop_NTPase"/>
</dbReference>
<keyword evidence="4 11" id="KW-0812">Transmembrane</keyword>
<dbReference type="Pfam" id="PF00664">
    <property type="entry name" value="ABC_membrane"/>
    <property type="match status" value="1"/>
</dbReference>
<dbReference type="AlphaFoldDB" id="A0AAW2ZSQ3"/>
<evidence type="ECO:0000256" key="10">
    <source>
        <dbReference type="SAM" id="MobiDB-lite"/>
    </source>
</evidence>
<protein>
    <submittedName>
        <fullName evidence="14">ATP-binding cassette, subfamily C</fullName>
    </submittedName>
</protein>
<feature type="transmembrane region" description="Helical" evidence="11">
    <location>
        <begin position="492"/>
        <end position="509"/>
    </location>
</feature>
<dbReference type="InterPro" id="IPR036640">
    <property type="entry name" value="ABC1_TM_sf"/>
</dbReference>
<feature type="transmembrane region" description="Helical" evidence="11">
    <location>
        <begin position="388"/>
        <end position="416"/>
    </location>
</feature>
<keyword evidence="6" id="KW-0547">Nucleotide-binding</keyword>
<dbReference type="FunFam" id="3.40.50.300:FF:000997">
    <property type="entry name" value="Multidrug resistance-associated protein 1"/>
    <property type="match status" value="1"/>
</dbReference>
<dbReference type="Pfam" id="PF00005">
    <property type="entry name" value="ABC_tran"/>
    <property type="match status" value="2"/>
</dbReference>
<evidence type="ECO:0000256" key="11">
    <source>
        <dbReference type="SAM" id="Phobius"/>
    </source>
</evidence>
<proteinExistence type="inferred from homology"/>
<gene>
    <name evidence="14" type="ORF">AKO1_010263</name>
</gene>
<dbReference type="Proteomes" id="UP001431209">
    <property type="component" value="Unassembled WGS sequence"/>
</dbReference>
<keyword evidence="3" id="KW-0813">Transport</keyword>
<comment type="caution">
    <text evidence="14">The sequence shown here is derived from an EMBL/GenBank/DDBJ whole genome shotgun (WGS) entry which is preliminary data.</text>
</comment>
<feature type="domain" description="ABC transmembrane type-1" evidence="13">
    <location>
        <begin position="263"/>
        <end position="543"/>
    </location>
</feature>
<dbReference type="SUPFAM" id="SSF52540">
    <property type="entry name" value="P-loop containing nucleoside triphosphate hydrolases"/>
    <property type="match status" value="2"/>
</dbReference>
<dbReference type="GO" id="GO:0005524">
    <property type="term" value="F:ATP binding"/>
    <property type="evidence" value="ECO:0007669"/>
    <property type="project" value="UniProtKB-KW"/>
</dbReference>
<keyword evidence="9 11" id="KW-0472">Membrane</keyword>
<dbReference type="PANTHER" id="PTHR24223:SF443">
    <property type="entry name" value="MULTIDRUG-RESISTANCE LIKE PROTEIN 1, ISOFORM I"/>
    <property type="match status" value="1"/>
</dbReference>
<dbReference type="GO" id="GO:0140359">
    <property type="term" value="F:ABC-type transporter activity"/>
    <property type="evidence" value="ECO:0007669"/>
    <property type="project" value="InterPro"/>
</dbReference>
<comment type="subcellular location">
    <subcellularLocation>
        <location evidence="1">Vacuole membrane</location>
        <topology evidence="1">Multi-pass membrane protein</topology>
    </subcellularLocation>
</comment>
<evidence type="ECO:0000256" key="4">
    <source>
        <dbReference type="ARBA" id="ARBA00022692"/>
    </source>
</evidence>
<dbReference type="InterPro" id="IPR017871">
    <property type="entry name" value="ABC_transporter-like_CS"/>
</dbReference>
<evidence type="ECO:0000313" key="14">
    <source>
        <dbReference type="EMBL" id="KAL0491865.1"/>
    </source>
</evidence>
<evidence type="ECO:0000256" key="6">
    <source>
        <dbReference type="ARBA" id="ARBA00022741"/>
    </source>
</evidence>
<feature type="transmembrane region" description="Helical" evidence="11">
    <location>
        <begin position="260"/>
        <end position="287"/>
    </location>
</feature>
<feature type="domain" description="ABC transporter" evidence="12">
    <location>
        <begin position="581"/>
        <end position="815"/>
    </location>
</feature>
<evidence type="ECO:0000256" key="9">
    <source>
        <dbReference type="ARBA" id="ARBA00023136"/>
    </source>
</evidence>
<dbReference type="FunFam" id="3.40.50.300:FF:000074">
    <property type="entry name" value="Multidrug resistance-associated protein 5 isoform 1"/>
    <property type="match status" value="1"/>
</dbReference>
<dbReference type="CDD" id="cd03250">
    <property type="entry name" value="ABCC_MRP_domain1"/>
    <property type="match status" value="1"/>
</dbReference>
<comment type="similarity">
    <text evidence="2">Belongs to the ABC transporter superfamily. ABCC family. Conjugate transporter (TC 3.A.1.208) subfamily.</text>
</comment>
<evidence type="ECO:0000256" key="3">
    <source>
        <dbReference type="ARBA" id="ARBA00022448"/>
    </source>
</evidence>
<evidence type="ECO:0000256" key="1">
    <source>
        <dbReference type="ARBA" id="ARBA00004128"/>
    </source>
</evidence>
<evidence type="ECO:0000259" key="12">
    <source>
        <dbReference type="PROSITE" id="PS50893"/>
    </source>
</evidence>
<dbReference type="InterPro" id="IPR003439">
    <property type="entry name" value="ABC_transporter-like_ATP-bd"/>
</dbReference>
<evidence type="ECO:0000256" key="8">
    <source>
        <dbReference type="ARBA" id="ARBA00022989"/>
    </source>
</evidence>
<name>A0AAW2ZSQ3_9EUKA</name>
<dbReference type="InterPro" id="IPR003593">
    <property type="entry name" value="AAA+_ATPase"/>
</dbReference>
<feature type="domain" description="ABC transporter" evidence="12">
    <location>
        <begin position="1"/>
        <end position="173"/>
    </location>
</feature>
<sequence length="849" mass="95541">MACIRGSVELSARSMCYCPQQPWIQNATIRDNICFGKPFNKSKYLRTIKCCALERDLEILPNGDETEIGEKGTNLSGGQRHRISLARAVYSDAEIYLLDDVLSAVDAHVGKHIFDQCINGELKGKTIILVTHQWHFLKDCDQVLVFENGSLTEDGTYDQLMQNQKFGQIVQQFILENQGQIENQQSNPDDGDSNHLEESNPDVQTKVEQPMAPSGSTQAVASSAPTKKASGKLMQDEERSTGSVDWRVYKSYFNSAGGAFIALFILSLFALSSAATVLSGWWLSYWAEDSRTPNQSRSLIFYIGIYIGIGLGAVSLQFVRELVLAFTGIQSCTTLHKKALDRVMRAPCSFFDTTPVGRIINRFSKDMETIDSQLIMNLKSFLGSFMSVLASLCLIAAVTPLFLIVLVPITLLYYFVQQYYRYTSRELKRLASITRSPLFAHFGETLSGVSTIRAYQSEKRFCELNQKYIDEANESVYFQFAAQRWLAVRIECISRFVVFSAAMLAVLYRDSLHPSLAGLSLTFALQITGSISYAVRNFTDTESNMNSVERIVYYCDEIEQEAEPIIEGKRPPENWPDKGQIEFDHLWLKYRPTLDPALKDFTANVLPAEKVGIAGRTGAGKSTLVMALFRLVEYYKGTVRIDGIDISSIGLHDLRSKLSIIPQDPFMFSGTIRFNIDPNQEYSDAEIWQALERSHMKSYVSQLPLGLSDIVTENGDNLSVGQRQLFCLARAILRKTKVLVLDEATASVDIETDALIQHTIRKEFSERTMLTIAHRLNTIVDSDKVAVLDYGELKEFDSPKELLTQPQGLFNMLVNQTGKSNSEYLRRIANGEISYLQELQNNHLKHSVE</sequence>
<reference evidence="14 15" key="1">
    <citation type="submission" date="2024-03" db="EMBL/GenBank/DDBJ databases">
        <title>The Acrasis kona genome and developmental transcriptomes reveal deep origins of eukaryotic multicellular pathways.</title>
        <authorList>
            <person name="Sheikh S."/>
            <person name="Fu C.-J."/>
            <person name="Brown M.W."/>
            <person name="Baldauf S.L."/>
        </authorList>
    </citation>
    <scope>NUCLEOTIDE SEQUENCE [LARGE SCALE GENOMIC DNA]</scope>
    <source>
        <strain evidence="14 15">ATCC MYA-3509</strain>
    </source>
</reference>
<keyword evidence="8 11" id="KW-1133">Transmembrane helix</keyword>
<dbReference type="Gene3D" id="1.20.1560.10">
    <property type="entry name" value="ABC transporter type 1, transmembrane domain"/>
    <property type="match status" value="1"/>
</dbReference>
<dbReference type="PROSITE" id="PS50893">
    <property type="entry name" value="ABC_TRANSPORTER_2"/>
    <property type="match status" value="2"/>
</dbReference>
<keyword evidence="7 14" id="KW-0067">ATP-binding</keyword>
<evidence type="ECO:0000256" key="5">
    <source>
        <dbReference type="ARBA" id="ARBA00022737"/>
    </source>
</evidence>
<feature type="compositionally biased region" description="Polar residues" evidence="10">
    <location>
        <begin position="214"/>
        <end position="225"/>
    </location>
</feature>
<dbReference type="GO" id="GO:0016887">
    <property type="term" value="F:ATP hydrolysis activity"/>
    <property type="evidence" value="ECO:0007669"/>
    <property type="project" value="InterPro"/>
</dbReference>
<dbReference type="SMART" id="SM00382">
    <property type="entry name" value="AAA"/>
    <property type="match status" value="1"/>
</dbReference>
<dbReference type="CDD" id="cd18606">
    <property type="entry name" value="ABC_6TM_YOR1_D2_like"/>
    <property type="match status" value="1"/>
</dbReference>
<feature type="region of interest" description="Disordered" evidence="10">
    <location>
        <begin position="182"/>
        <end position="236"/>
    </location>
</feature>
<evidence type="ECO:0000256" key="7">
    <source>
        <dbReference type="ARBA" id="ARBA00022840"/>
    </source>
</evidence>
<dbReference type="SUPFAM" id="SSF90123">
    <property type="entry name" value="ABC transporter transmembrane region"/>
    <property type="match status" value="1"/>
</dbReference>
<dbReference type="Gene3D" id="3.40.50.300">
    <property type="entry name" value="P-loop containing nucleotide triphosphate hydrolases"/>
    <property type="match status" value="2"/>
</dbReference>
<dbReference type="PROSITE" id="PS00211">
    <property type="entry name" value="ABC_TRANSPORTER_1"/>
    <property type="match status" value="1"/>
</dbReference>
<dbReference type="PROSITE" id="PS50929">
    <property type="entry name" value="ABC_TM1F"/>
    <property type="match status" value="1"/>
</dbReference>
<organism evidence="14 15">
    <name type="scientific">Acrasis kona</name>
    <dbReference type="NCBI Taxonomy" id="1008807"/>
    <lineage>
        <taxon>Eukaryota</taxon>
        <taxon>Discoba</taxon>
        <taxon>Heterolobosea</taxon>
        <taxon>Tetramitia</taxon>
        <taxon>Eutetramitia</taxon>
        <taxon>Acrasidae</taxon>
        <taxon>Acrasis</taxon>
    </lineage>
</organism>
<dbReference type="GO" id="GO:0005774">
    <property type="term" value="C:vacuolar membrane"/>
    <property type="evidence" value="ECO:0007669"/>
    <property type="project" value="UniProtKB-SubCell"/>
</dbReference>
<evidence type="ECO:0000256" key="2">
    <source>
        <dbReference type="ARBA" id="ARBA00009726"/>
    </source>
</evidence>
<evidence type="ECO:0000259" key="13">
    <source>
        <dbReference type="PROSITE" id="PS50929"/>
    </source>
</evidence>
<dbReference type="EMBL" id="JAOPGA020001877">
    <property type="protein sequence ID" value="KAL0491865.1"/>
    <property type="molecule type" value="Genomic_DNA"/>
</dbReference>
<dbReference type="PANTHER" id="PTHR24223">
    <property type="entry name" value="ATP-BINDING CASSETTE SUB-FAMILY C"/>
    <property type="match status" value="1"/>
</dbReference>
<dbReference type="CDD" id="cd03244">
    <property type="entry name" value="ABCC_MRP_domain2"/>
    <property type="match status" value="1"/>
</dbReference>
<keyword evidence="15" id="KW-1185">Reference proteome</keyword>
<keyword evidence="5" id="KW-0677">Repeat</keyword>
<dbReference type="FunFam" id="1.20.1560.10:FF:000010">
    <property type="entry name" value="Multidrug resistance-associated ABC transporter"/>
    <property type="match status" value="1"/>
</dbReference>
<accession>A0AAW2ZSQ3</accession>
<dbReference type="InterPro" id="IPR011527">
    <property type="entry name" value="ABC1_TM_dom"/>
</dbReference>